<keyword evidence="2" id="KW-1185">Reference proteome</keyword>
<sequence length="225" mass="24771">MRPIINIKNLNVYLNYPTGDKVSELLNAKASATTSTMSKDAKSYPNAYAPDGVYIATKEGNCWLPSHFKDSGETLRGVAVIGKGHRIVVAPNGSEKGIVLLDSNKTLPGDRYSDYTQGLKDNDGLSNTEKLLDLGSPAAKYCKELGEEWYLPTFAEMCLIHEYKKELDECLLLVGNSLYDGWHWTSTRYGDTSHFAFDWSNGCRCSGDQSGGDRVRPVSALSLTI</sequence>
<name>A0A840D5A8_9BACE</name>
<evidence type="ECO:0008006" key="3">
    <source>
        <dbReference type="Google" id="ProtNLM"/>
    </source>
</evidence>
<organism evidence="1 2">
    <name type="scientific">Bacteroides reticulotermitis</name>
    <dbReference type="NCBI Taxonomy" id="1133319"/>
    <lineage>
        <taxon>Bacteria</taxon>
        <taxon>Pseudomonadati</taxon>
        <taxon>Bacteroidota</taxon>
        <taxon>Bacteroidia</taxon>
        <taxon>Bacteroidales</taxon>
        <taxon>Bacteroidaceae</taxon>
        <taxon>Bacteroides</taxon>
    </lineage>
</organism>
<evidence type="ECO:0000313" key="1">
    <source>
        <dbReference type="EMBL" id="MBB4043865.1"/>
    </source>
</evidence>
<dbReference type="Proteomes" id="UP000560658">
    <property type="component" value="Unassembled WGS sequence"/>
</dbReference>
<reference evidence="1" key="1">
    <citation type="submission" date="2020-08" db="EMBL/GenBank/DDBJ databases">
        <title>Genomic Encyclopedia of Type Strains, Phase IV (KMG-IV): sequencing the most valuable type-strain genomes for metagenomic binning, comparative biology and taxonomic classification.</title>
        <authorList>
            <person name="Goeker M."/>
        </authorList>
    </citation>
    <scope>NUCLEOTIDE SEQUENCE [LARGE SCALE GENOMIC DNA]</scope>
    <source>
        <strain evidence="1">DSM 105720</strain>
    </source>
</reference>
<evidence type="ECO:0000313" key="2">
    <source>
        <dbReference type="Proteomes" id="UP000560658"/>
    </source>
</evidence>
<dbReference type="RefSeq" id="WP_044161565.1">
    <property type="nucleotide sequence ID" value="NZ_JACIER010000005.1"/>
</dbReference>
<dbReference type="EMBL" id="JACIER010000005">
    <property type="protein sequence ID" value="MBB4043865.1"/>
    <property type="molecule type" value="Genomic_DNA"/>
</dbReference>
<accession>A0A840D5A8</accession>
<protein>
    <recommendedName>
        <fullName evidence="3">DUF1566 domain-containing protein</fullName>
    </recommendedName>
</protein>
<proteinExistence type="predicted"/>
<comment type="caution">
    <text evidence="1">The sequence shown here is derived from an EMBL/GenBank/DDBJ whole genome shotgun (WGS) entry which is preliminary data.</text>
</comment>
<dbReference type="AlphaFoldDB" id="A0A840D5A8"/>
<gene>
    <name evidence="1" type="ORF">GGR06_001651</name>
</gene>